<keyword evidence="4" id="KW-1185">Reference proteome</keyword>
<evidence type="ECO:0000313" key="3">
    <source>
        <dbReference type="EMBL" id="KAG5931665.1"/>
    </source>
</evidence>
<feature type="region of interest" description="Disordered" evidence="1">
    <location>
        <begin position="321"/>
        <end position="353"/>
    </location>
</feature>
<feature type="transmembrane region" description="Helical" evidence="2">
    <location>
        <begin position="377"/>
        <end position="398"/>
    </location>
</feature>
<keyword evidence="2" id="KW-1133">Transmembrane helix</keyword>
<feature type="compositionally biased region" description="Basic and acidic residues" evidence="1">
    <location>
        <begin position="249"/>
        <end position="270"/>
    </location>
</feature>
<name>A0A9P7SF10_9HYPO</name>
<dbReference type="AlphaFoldDB" id="A0A9P7SF10"/>
<organism evidence="3 4">
    <name type="scientific">Claviceps pazoutovae</name>
    <dbReference type="NCBI Taxonomy" id="1649127"/>
    <lineage>
        <taxon>Eukaryota</taxon>
        <taxon>Fungi</taxon>
        <taxon>Dikarya</taxon>
        <taxon>Ascomycota</taxon>
        <taxon>Pezizomycotina</taxon>
        <taxon>Sordariomycetes</taxon>
        <taxon>Hypocreomycetidae</taxon>
        <taxon>Hypocreales</taxon>
        <taxon>Clavicipitaceae</taxon>
        <taxon>Claviceps</taxon>
    </lineage>
</organism>
<keyword evidence="2" id="KW-0812">Transmembrane</keyword>
<accession>A0A9P7SF10</accession>
<feature type="region of interest" description="Disordered" evidence="1">
    <location>
        <begin position="234"/>
        <end position="304"/>
    </location>
</feature>
<gene>
    <name evidence="3" type="ORF">E4U60_005916</name>
</gene>
<evidence type="ECO:0000256" key="1">
    <source>
        <dbReference type="SAM" id="MobiDB-lite"/>
    </source>
</evidence>
<comment type="caution">
    <text evidence="3">The sequence shown here is derived from an EMBL/GenBank/DDBJ whole genome shotgun (WGS) entry which is preliminary data.</text>
</comment>
<feature type="compositionally biased region" description="Basic and acidic residues" evidence="1">
    <location>
        <begin position="332"/>
        <end position="353"/>
    </location>
</feature>
<sequence>MRSFTKYRRRAPARQARIEIPSRRTDIHVDLTTFRKYGTAEWDLVDERPPVDPNGATEEELQDRVLCYLNEYLTCDVTGQYLHRRFCEDFGGWTTSTWSRVSKPLRLKLRNELESLGLIFNADLANVSEKLAEHLERGQRSVEASSAGPAPRSPSADSSATAHSEEELPVDSSDSPSADRQETEENLPEDSASARPELVTSFEEKPSADPVDKPAVDRAVESVATLHIAPTISKDPAADETRAGLLRRRSMEDFKNERLSDAVVDKDLDGGKAPTDLPDPPDLQRRRSENPEEERPAEPPDMEINHADHFSAASTFSENFTADEAPGDTLDLEDRMPEDHERNCTVEPPDKKRNPFDLATEKEAFTRVLTLPAMLKLMVRTLLSPVIMLLLINFLRYLGSQCRSVERLVP</sequence>
<feature type="region of interest" description="Disordered" evidence="1">
    <location>
        <begin position="135"/>
        <end position="196"/>
    </location>
</feature>
<protein>
    <submittedName>
        <fullName evidence="3">Uncharacterized protein</fullName>
    </submittedName>
</protein>
<dbReference type="EMBL" id="SRPO01000540">
    <property type="protein sequence ID" value="KAG5931665.1"/>
    <property type="molecule type" value="Genomic_DNA"/>
</dbReference>
<evidence type="ECO:0000313" key="4">
    <source>
        <dbReference type="Proteomes" id="UP000706124"/>
    </source>
</evidence>
<feature type="compositionally biased region" description="Basic and acidic residues" evidence="1">
    <location>
        <begin position="282"/>
        <end position="304"/>
    </location>
</feature>
<proteinExistence type="predicted"/>
<dbReference type="OrthoDB" id="10594693at2759"/>
<evidence type="ECO:0000256" key="2">
    <source>
        <dbReference type="SAM" id="Phobius"/>
    </source>
</evidence>
<keyword evidence="2" id="KW-0472">Membrane</keyword>
<dbReference type="Proteomes" id="UP000706124">
    <property type="component" value="Unassembled WGS sequence"/>
</dbReference>
<feature type="compositionally biased region" description="Low complexity" evidence="1">
    <location>
        <begin position="144"/>
        <end position="162"/>
    </location>
</feature>
<reference evidence="3 4" key="1">
    <citation type="journal article" date="2020" name="bioRxiv">
        <title>Whole genome comparisons of ergot fungi reveals the divergence and evolution of species within the genus Claviceps are the result of varying mechanisms driving genome evolution and host range expansion.</title>
        <authorList>
            <person name="Wyka S.A."/>
            <person name="Mondo S.J."/>
            <person name="Liu M."/>
            <person name="Dettman J."/>
            <person name="Nalam V."/>
            <person name="Broders K.D."/>
        </authorList>
    </citation>
    <scope>NUCLEOTIDE SEQUENCE [LARGE SCALE GENOMIC DNA]</scope>
    <source>
        <strain evidence="3 4">CCC 1485</strain>
    </source>
</reference>